<feature type="coiled-coil region" evidence="1">
    <location>
        <begin position="237"/>
        <end position="285"/>
    </location>
</feature>
<feature type="coiled-coil region" evidence="1">
    <location>
        <begin position="310"/>
        <end position="402"/>
    </location>
</feature>
<keyword evidence="1" id="KW-0175">Coiled coil</keyword>
<dbReference type="HOGENOM" id="CLU_013811_2_0_1"/>
<dbReference type="PANTHER" id="PTHR18947:SF28">
    <property type="entry name" value="GIRDIN, ISOFORM A"/>
    <property type="match status" value="1"/>
</dbReference>
<name>A0A084AW28_STACB</name>
<feature type="coiled-coil region" evidence="1">
    <location>
        <begin position="427"/>
        <end position="468"/>
    </location>
</feature>
<dbReference type="GO" id="GO:0008017">
    <property type="term" value="F:microtubule binding"/>
    <property type="evidence" value="ECO:0007669"/>
    <property type="project" value="TreeGrafter"/>
</dbReference>
<dbReference type="Proteomes" id="UP000028045">
    <property type="component" value="Unassembled WGS sequence"/>
</dbReference>
<evidence type="ECO:0000256" key="2">
    <source>
        <dbReference type="SAM" id="SignalP"/>
    </source>
</evidence>
<evidence type="ECO:0000256" key="1">
    <source>
        <dbReference type="SAM" id="Coils"/>
    </source>
</evidence>
<dbReference type="PANTHER" id="PTHR18947">
    <property type="entry name" value="HOOK PROTEINS"/>
    <property type="match status" value="1"/>
</dbReference>
<dbReference type="Gene3D" id="1.10.418.10">
    <property type="entry name" value="Calponin-like domain"/>
    <property type="match status" value="1"/>
</dbReference>
<organism evidence="3 4">
    <name type="scientific">Stachybotrys chartarum (strain CBS 109288 / IBT 7711)</name>
    <name type="common">Toxic black mold</name>
    <name type="synonym">Stilbospora chartarum</name>
    <dbReference type="NCBI Taxonomy" id="1280523"/>
    <lineage>
        <taxon>Eukaryota</taxon>
        <taxon>Fungi</taxon>
        <taxon>Dikarya</taxon>
        <taxon>Ascomycota</taxon>
        <taxon>Pezizomycotina</taxon>
        <taxon>Sordariomycetes</taxon>
        <taxon>Hypocreomycetidae</taxon>
        <taxon>Hypocreales</taxon>
        <taxon>Stachybotryaceae</taxon>
        <taxon>Stachybotrys</taxon>
    </lineage>
</organism>
<protein>
    <recommendedName>
        <fullName evidence="5">HOOK N-terminal domain-containing protein</fullName>
    </recommendedName>
</protein>
<feature type="chain" id="PRO_5001771118" description="HOOK N-terminal domain-containing protein" evidence="2">
    <location>
        <begin position="25"/>
        <end position="950"/>
    </location>
</feature>
<dbReference type="CDD" id="cd22211">
    <property type="entry name" value="HkD_SF"/>
    <property type="match status" value="1"/>
</dbReference>
<keyword evidence="4" id="KW-1185">Reference proteome</keyword>
<feature type="coiled-coil region" evidence="1">
    <location>
        <begin position="531"/>
        <end position="558"/>
    </location>
</feature>
<dbReference type="GO" id="GO:0031122">
    <property type="term" value="P:cytoplasmic microtubule organization"/>
    <property type="evidence" value="ECO:0007669"/>
    <property type="project" value="TreeGrafter"/>
</dbReference>
<dbReference type="EMBL" id="KL648525">
    <property type="protein sequence ID" value="KEY69507.1"/>
    <property type="molecule type" value="Genomic_DNA"/>
</dbReference>
<gene>
    <name evidence="3" type="ORF">S7711_02044</name>
</gene>
<evidence type="ECO:0000313" key="3">
    <source>
        <dbReference type="EMBL" id="KEY69507.1"/>
    </source>
</evidence>
<evidence type="ECO:0008006" key="5">
    <source>
        <dbReference type="Google" id="ProtNLM"/>
    </source>
</evidence>
<evidence type="ECO:0000313" key="4">
    <source>
        <dbReference type="Proteomes" id="UP000028045"/>
    </source>
</evidence>
<feature type="signal peptide" evidence="2">
    <location>
        <begin position="1"/>
        <end position="24"/>
    </location>
</feature>
<dbReference type="GO" id="GO:0030705">
    <property type="term" value="P:cytoskeleton-dependent intracellular transport"/>
    <property type="evidence" value="ECO:0007669"/>
    <property type="project" value="TreeGrafter"/>
</dbReference>
<dbReference type="AlphaFoldDB" id="A0A084AW28"/>
<proteinExistence type="predicted"/>
<keyword evidence="2" id="KW-0732">Signal</keyword>
<reference evidence="3 4" key="1">
    <citation type="journal article" date="2014" name="BMC Genomics">
        <title>Comparative genome sequencing reveals chemotype-specific gene clusters in the toxigenic black mold Stachybotrys.</title>
        <authorList>
            <person name="Semeiks J."/>
            <person name="Borek D."/>
            <person name="Otwinowski Z."/>
            <person name="Grishin N.V."/>
        </authorList>
    </citation>
    <scope>NUCLEOTIDE SEQUENCE [LARGE SCALE GENOMIC DNA]</scope>
    <source>
        <strain evidence="4">CBS 109288 / IBT 7711</strain>
    </source>
</reference>
<dbReference type="GO" id="GO:0051959">
    <property type="term" value="F:dynein light intermediate chain binding"/>
    <property type="evidence" value="ECO:0007669"/>
    <property type="project" value="TreeGrafter"/>
</dbReference>
<dbReference type="GO" id="GO:0005815">
    <property type="term" value="C:microtubule organizing center"/>
    <property type="evidence" value="ECO:0007669"/>
    <property type="project" value="TreeGrafter"/>
</dbReference>
<accession>A0A084AW28</accession>
<dbReference type="GO" id="GO:0005737">
    <property type="term" value="C:cytoplasm"/>
    <property type="evidence" value="ECO:0007669"/>
    <property type="project" value="TreeGrafter"/>
</dbReference>
<dbReference type="OrthoDB" id="49395at2759"/>
<dbReference type="InterPro" id="IPR036872">
    <property type="entry name" value="CH_dom_sf"/>
</dbReference>
<dbReference type="SUPFAM" id="SSF116907">
    <property type="entry name" value="Hook domain"/>
    <property type="match status" value="1"/>
</dbReference>
<sequence>MPTYSASAQAALLKAVCIFLPSHADSGHGPPEGVNTLTLTPSQVNRVFDLNRTAESLDELANGLVLAQILHELDPEFSPAELDTSSSTSKYLTNKRNIQAVYKGLFRFIRRQLPELGCQAKKFDYHAVAENPDPQGISQVRRAPSRNTPVAGEGRLIAFCFQLLAVMVSAATMGPDNQRYIPRIQHGLDRETQAEIMQIIRAMQQDIANSKDDDDLDEAIDAVMEARDIDLLVEEQNAALRQQLDKTNKTLSDYITRLEHLQISHEELKYEKEKNDRELEVLRKATQDGANSAEAIKLLEAQVHEQMEIIARSEESIRNHNKIKTQLEGEVQRLSQKSIQADELRDQVAEWKHKAEELEKKANTAERYKQKLESQQHLVKEVQNLQYERAELQEQLRSLVADKDRGDRTRKAEDELTKMITQSEQHLWDERNQKNQLIKDVAVLEEELLRLRNQINHDERFIQDLQEQLQHGGGGSSQPDALGAVSGLLNLEEELSGTPEDDGQPNFALEISRLKSENNLLRGTMGPTGDAASSRLAYEEMKRQLDRVQRERNDFFEKHAVAQDQLEAIIANATAEELVKMIDAATSEGPLNILTSQYYRTKVFIDLKAQLASSLSELDRTKQDYKTLEKQVADQNRELLEARSKLSAMSKQELDAVEELRGADKLIADSLKLEVERLRLELGDVTHERDAQKTQLIEALLAKDKLRKEAEGHRDAQDSLEGLGDTDVAVKKSADKIEKLRTRLKERTQVSHNRLFSEIILQECSEAEEHLVMGFEEVEEPEVWPCIWAAAGDKPALPLEVWEIPDQPERTLSRSNKTSELCLATNLPSAFFEDQPLRRRLYPYKPMFGNPYAPANHLNFFETCIDLQRKLKLAQGGEASAALRAETEQTIKNLQRENSLMATAWYDLTTRLQSNNVGLQRRPEPFRGFVNKQRQMVNGQLRRRDSLYLY</sequence>
<feature type="coiled-coil region" evidence="1">
    <location>
        <begin position="611"/>
        <end position="688"/>
    </location>
</feature>